<sequence>MNPEAWELFQDLAESLGLTRSQLLEKIATNQIPLSQESGQLAKSLGNSLAS</sequence>
<keyword evidence="2" id="KW-1185">Reference proteome</keyword>
<evidence type="ECO:0000313" key="2">
    <source>
        <dbReference type="Proteomes" id="UP000232003"/>
    </source>
</evidence>
<accession>A0A2K8SYE0</accession>
<organism evidence="1 2">
    <name type="scientific">Nostoc flagelliforme CCNUN1</name>
    <dbReference type="NCBI Taxonomy" id="2038116"/>
    <lineage>
        <taxon>Bacteria</taxon>
        <taxon>Bacillati</taxon>
        <taxon>Cyanobacteriota</taxon>
        <taxon>Cyanophyceae</taxon>
        <taxon>Nostocales</taxon>
        <taxon>Nostocaceae</taxon>
        <taxon>Nostoc</taxon>
    </lineage>
</organism>
<dbReference type="KEGG" id="nfl:COO91_06476"/>
<reference evidence="1 2" key="1">
    <citation type="submission" date="2017-11" db="EMBL/GenBank/DDBJ databases">
        <title>Complete genome of a free-living desiccation-tolerant cyanobacterium and its photosynthetic adaptation to extreme terrestrial habitat.</title>
        <authorList>
            <person name="Shang J."/>
        </authorList>
    </citation>
    <scope>NUCLEOTIDE SEQUENCE [LARGE SCALE GENOMIC DNA]</scope>
    <source>
        <strain evidence="1 2">CCNUN1</strain>
    </source>
</reference>
<protein>
    <recommendedName>
        <fullName evidence="3">Ribbon-helix-helix domain-containing protein</fullName>
    </recommendedName>
</protein>
<gene>
    <name evidence="1" type="ORF">COO91_06476</name>
</gene>
<proteinExistence type="predicted"/>
<dbReference type="Proteomes" id="UP000232003">
    <property type="component" value="Chromosome"/>
</dbReference>
<dbReference type="EMBL" id="CP024785">
    <property type="protein sequence ID" value="AUB40461.1"/>
    <property type="molecule type" value="Genomic_DNA"/>
</dbReference>
<evidence type="ECO:0008006" key="3">
    <source>
        <dbReference type="Google" id="ProtNLM"/>
    </source>
</evidence>
<dbReference type="AlphaFoldDB" id="A0A2K8SYE0"/>
<evidence type="ECO:0000313" key="1">
    <source>
        <dbReference type="EMBL" id="AUB40461.1"/>
    </source>
</evidence>
<name>A0A2K8SYE0_9NOSO</name>